<reference evidence="1" key="2">
    <citation type="submission" date="2016-06" db="EMBL/GenBank/DDBJ databases">
        <title>The genome of a short-lived fish provides insights into sex chromosome evolution and the genetic control of aging.</title>
        <authorList>
            <person name="Reichwald K."/>
            <person name="Felder M."/>
            <person name="Petzold A."/>
            <person name="Koch P."/>
            <person name="Groth M."/>
            <person name="Platzer M."/>
        </authorList>
    </citation>
    <scope>NUCLEOTIDE SEQUENCE</scope>
    <source>
        <tissue evidence="1">Brain</tissue>
    </source>
</reference>
<accession>A0A1A8PZR6</accession>
<dbReference type="EMBL" id="HAEG01010182">
    <property type="protein sequence ID" value="SBR86459.1"/>
    <property type="molecule type" value="Transcribed_RNA"/>
</dbReference>
<dbReference type="AlphaFoldDB" id="A0A1A8PZR6"/>
<feature type="non-terminal residue" evidence="1">
    <location>
        <position position="82"/>
    </location>
</feature>
<protein>
    <submittedName>
        <fullName evidence="1">Uncharacterized protein</fullName>
    </submittedName>
</protein>
<evidence type="ECO:0000313" key="1">
    <source>
        <dbReference type="EMBL" id="SBR86459.1"/>
    </source>
</evidence>
<organism evidence="1">
    <name type="scientific">Nothobranchius pienaari</name>
    <dbReference type="NCBI Taxonomy" id="704102"/>
    <lineage>
        <taxon>Eukaryota</taxon>
        <taxon>Metazoa</taxon>
        <taxon>Chordata</taxon>
        <taxon>Craniata</taxon>
        <taxon>Vertebrata</taxon>
        <taxon>Euteleostomi</taxon>
        <taxon>Actinopterygii</taxon>
        <taxon>Neopterygii</taxon>
        <taxon>Teleostei</taxon>
        <taxon>Neoteleostei</taxon>
        <taxon>Acanthomorphata</taxon>
        <taxon>Ovalentaria</taxon>
        <taxon>Atherinomorphae</taxon>
        <taxon>Cyprinodontiformes</taxon>
        <taxon>Nothobranchiidae</taxon>
        <taxon>Nothobranchius</taxon>
    </lineage>
</organism>
<proteinExistence type="predicted"/>
<sequence length="82" mass="9112">PSASLRATTVIACKSFFARSKHCDCKSCAIDLTKKSSTQCGFFLRQSHWRIILMQCPTSILIKQGGSFADLFPSKTLKHSLM</sequence>
<gene>
    <name evidence="1" type="primary">Nfu_g_1_004591</name>
</gene>
<reference evidence="1" key="1">
    <citation type="submission" date="2016-05" db="EMBL/GenBank/DDBJ databases">
        <authorList>
            <person name="Lavstsen T."/>
            <person name="Jespersen J.S."/>
        </authorList>
    </citation>
    <scope>NUCLEOTIDE SEQUENCE</scope>
    <source>
        <tissue evidence="1">Brain</tissue>
    </source>
</reference>
<feature type="non-terminal residue" evidence="1">
    <location>
        <position position="1"/>
    </location>
</feature>
<name>A0A1A8PZR6_9TELE</name>